<dbReference type="GO" id="GO:0008270">
    <property type="term" value="F:zinc ion binding"/>
    <property type="evidence" value="ECO:0007669"/>
    <property type="project" value="InterPro"/>
</dbReference>
<dbReference type="PANTHER" id="PTHR33198">
    <property type="entry name" value="ANK_REP_REGION DOMAIN-CONTAINING PROTEIN-RELATED"/>
    <property type="match status" value="1"/>
</dbReference>
<keyword evidence="2" id="KW-1185">Reference proteome</keyword>
<feature type="non-terminal residue" evidence="1">
    <location>
        <position position="242"/>
    </location>
</feature>
<dbReference type="InterPro" id="IPR036875">
    <property type="entry name" value="Znf_CCHC_sf"/>
</dbReference>
<reference evidence="1 2" key="1">
    <citation type="journal article" date="2019" name="Gigascience">
        <title>Whole-genome sequence of the oriental lung fluke Paragonimus westermani.</title>
        <authorList>
            <person name="Oey H."/>
            <person name="Zakrzewski M."/>
            <person name="Narain K."/>
            <person name="Devi K.R."/>
            <person name="Agatsuma T."/>
            <person name="Nawaratna S."/>
            <person name="Gobert G.N."/>
            <person name="Jones M.K."/>
            <person name="Ragan M.A."/>
            <person name="McManus D.P."/>
            <person name="Krause L."/>
        </authorList>
    </citation>
    <scope>NUCLEOTIDE SEQUENCE [LARGE SCALE GENOMIC DNA]</scope>
    <source>
        <strain evidence="1 2">IND2009</strain>
    </source>
</reference>
<dbReference type="SUPFAM" id="SSF57756">
    <property type="entry name" value="Retrovirus zinc finger-like domains"/>
    <property type="match status" value="1"/>
</dbReference>
<dbReference type="GO" id="GO:0003676">
    <property type="term" value="F:nucleic acid binding"/>
    <property type="evidence" value="ECO:0007669"/>
    <property type="project" value="InterPro"/>
</dbReference>
<evidence type="ECO:0000313" key="2">
    <source>
        <dbReference type="Proteomes" id="UP000324629"/>
    </source>
</evidence>
<comment type="caution">
    <text evidence="1">The sequence shown here is derived from an EMBL/GenBank/DDBJ whole genome shotgun (WGS) entry which is preliminary data.</text>
</comment>
<sequence length="242" mass="27734">MDKALRPERFDTDPDSSDARKQWNHWYFTLQNYLTSLKTPDDEKFQALANLVSSDVFEYIADCKQYKDAIDALISLYVKPKNIIYARHLLSTCKQEVGQNLDHAETETPCQRLSFKTVNATEYHDETIRDAFIRGMLSNNVRQRLLEEDDTDLAKAFTQARALETAESQSLSYTHPRVPYNESCALHSPVSTDPSDSGKPDSNLAVTIPKCFFCGYNKHPRSKCPIREALCRNCNKVGHFQR</sequence>
<evidence type="ECO:0008006" key="3">
    <source>
        <dbReference type="Google" id="ProtNLM"/>
    </source>
</evidence>
<organism evidence="1 2">
    <name type="scientific">Paragonimus westermani</name>
    <dbReference type="NCBI Taxonomy" id="34504"/>
    <lineage>
        <taxon>Eukaryota</taxon>
        <taxon>Metazoa</taxon>
        <taxon>Spiralia</taxon>
        <taxon>Lophotrochozoa</taxon>
        <taxon>Platyhelminthes</taxon>
        <taxon>Trematoda</taxon>
        <taxon>Digenea</taxon>
        <taxon>Plagiorchiida</taxon>
        <taxon>Troglotremata</taxon>
        <taxon>Troglotrematidae</taxon>
        <taxon>Paragonimus</taxon>
    </lineage>
</organism>
<accession>A0A5J4N5H4</accession>
<dbReference type="PANTHER" id="PTHR33198:SF19">
    <property type="entry name" value="CCHC-TYPE DOMAIN-CONTAINING PROTEIN"/>
    <property type="match status" value="1"/>
</dbReference>
<dbReference type="EMBL" id="QNGE01008402">
    <property type="protein sequence ID" value="KAA3670771.1"/>
    <property type="molecule type" value="Genomic_DNA"/>
</dbReference>
<gene>
    <name evidence="1" type="ORF">DEA37_0012028</name>
</gene>
<dbReference type="Proteomes" id="UP000324629">
    <property type="component" value="Unassembled WGS sequence"/>
</dbReference>
<dbReference type="Gene3D" id="4.10.60.10">
    <property type="entry name" value="Zinc finger, CCHC-type"/>
    <property type="match status" value="1"/>
</dbReference>
<dbReference type="AlphaFoldDB" id="A0A5J4N5H4"/>
<protein>
    <recommendedName>
        <fullName evidence="3">CCHC-type domain-containing protein</fullName>
    </recommendedName>
</protein>
<name>A0A5J4N5H4_9TREM</name>
<evidence type="ECO:0000313" key="1">
    <source>
        <dbReference type="EMBL" id="KAA3670771.1"/>
    </source>
</evidence>
<proteinExistence type="predicted"/>